<evidence type="ECO:0000256" key="8">
    <source>
        <dbReference type="ARBA" id="ARBA00023027"/>
    </source>
</evidence>
<keyword evidence="7 11" id="KW-1133">Transmembrane helix</keyword>
<keyword evidence="4" id="KW-0813">Transport</keyword>
<proteinExistence type="inferred from homology"/>
<protein>
    <recommendedName>
        <fullName evidence="3">NADH-ubiquinone oxidoreductase chain 4L</fullName>
    </recommendedName>
    <alternativeName>
        <fullName evidence="10">NADH dehydrogenase subunit 4L</fullName>
    </alternativeName>
</protein>
<evidence type="ECO:0000313" key="12">
    <source>
        <dbReference type="EMBL" id="AJF93971.1"/>
    </source>
</evidence>
<feature type="transmembrane region" description="Helical" evidence="11">
    <location>
        <begin position="53"/>
        <end position="84"/>
    </location>
</feature>
<accession>A0A0N7AFS1</accession>
<dbReference type="Gene3D" id="1.10.287.3510">
    <property type="match status" value="1"/>
</dbReference>
<evidence type="ECO:0000256" key="3">
    <source>
        <dbReference type="ARBA" id="ARBA00016612"/>
    </source>
</evidence>
<comment type="subcellular location">
    <subcellularLocation>
        <location evidence="1">Membrane</location>
        <topology evidence="1">Multi-pass membrane protein</topology>
    </subcellularLocation>
</comment>
<dbReference type="Pfam" id="PF00420">
    <property type="entry name" value="Oxidored_q2"/>
    <property type="match status" value="1"/>
</dbReference>
<name>A0A0N7AFS1_9METZ</name>
<organism evidence="12">
    <name type="scientific">Oopsacas minuta</name>
    <dbReference type="NCBI Taxonomy" id="111878"/>
    <lineage>
        <taxon>Eukaryota</taxon>
        <taxon>Metazoa</taxon>
        <taxon>Porifera</taxon>
        <taxon>Hexactinellida</taxon>
        <taxon>Hexasterophora</taxon>
        <taxon>Lyssacinosida</taxon>
        <taxon>Leucopsacidae</taxon>
        <taxon>Oopsacas</taxon>
    </lineage>
</organism>
<keyword evidence="5 11" id="KW-0812">Transmembrane</keyword>
<keyword evidence="9 11" id="KW-0472">Membrane</keyword>
<comment type="similarity">
    <text evidence="2">Belongs to the complex I subunit 4L family.</text>
</comment>
<evidence type="ECO:0000256" key="2">
    <source>
        <dbReference type="ARBA" id="ARBA00010519"/>
    </source>
</evidence>
<keyword evidence="12" id="KW-0560">Oxidoreductase</keyword>
<sequence>MTHELISTTSILIILISICSILLNFRNLIILLITIEIILLALCLILSTHTHTLLLTLSTIIILQILTIAAAETAIGLSILITYYRTRGTITLKSLSLLRG</sequence>
<dbReference type="GO" id="GO:0016651">
    <property type="term" value="F:oxidoreductase activity, acting on NAD(P)H"/>
    <property type="evidence" value="ECO:0007669"/>
    <property type="project" value="InterPro"/>
</dbReference>
<dbReference type="GO" id="GO:0042773">
    <property type="term" value="P:ATP synthesis coupled electron transport"/>
    <property type="evidence" value="ECO:0007669"/>
    <property type="project" value="InterPro"/>
</dbReference>
<dbReference type="EMBL" id="KM580072">
    <property type="protein sequence ID" value="AJF93971.1"/>
    <property type="molecule type" value="Genomic_DNA"/>
</dbReference>
<dbReference type="PANTHER" id="PTHR11434">
    <property type="entry name" value="NADH-UBIQUINONE OXIDOREDUCTASE SUBUNIT ND4L"/>
    <property type="match status" value="1"/>
</dbReference>
<evidence type="ECO:0000256" key="9">
    <source>
        <dbReference type="ARBA" id="ARBA00023136"/>
    </source>
</evidence>
<geneLocation type="mitochondrion" evidence="12"/>
<keyword evidence="12" id="KW-0496">Mitochondrion</keyword>
<dbReference type="InterPro" id="IPR039428">
    <property type="entry name" value="NUOK/Mnh_C1-like"/>
</dbReference>
<evidence type="ECO:0000256" key="6">
    <source>
        <dbReference type="ARBA" id="ARBA00022967"/>
    </source>
</evidence>
<reference evidence="12" key="1">
    <citation type="journal article" date="2014" name="Gene">
        <title>Eight new mtDNA sequences of glass sponges reveal an extensive usage of +1 frameshifting in mitochondrial translation.</title>
        <authorList>
            <person name="Haen K.M."/>
            <person name="Pett W."/>
            <person name="Lavrov D.V."/>
        </authorList>
    </citation>
    <scope>NUCLEOTIDE SEQUENCE</scope>
</reference>
<dbReference type="PANTHER" id="PTHR11434:SF16">
    <property type="entry name" value="NADH-UBIQUINONE OXIDOREDUCTASE CHAIN 4L"/>
    <property type="match status" value="1"/>
</dbReference>
<evidence type="ECO:0000256" key="7">
    <source>
        <dbReference type="ARBA" id="ARBA00022989"/>
    </source>
</evidence>
<evidence type="ECO:0000256" key="5">
    <source>
        <dbReference type="ARBA" id="ARBA00022692"/>
    </source>
</evidence>
<dbReference type="GO" id="GO:0030964">
    <property type="term" value="C:NADH dehydrogenase complex"/>
    <property type="evidence" value="ECO:0007669"/>
    <property type="project" value="TreeGrafter"/>
</dbReference>
<feature type="transmembrane region" description="Helical" evidence="11">
    <location>
        <begin position="28"/>
        <end position="47"/>
    </location>
</feature>
<gene>
    <name evidence="12" type="primary">nad4L</name>
</gene>
<evidence type="ECO:0000256" key="4">
    <source>
        <dbReference type="ARBA" id="ARBA00022448"/>
    </source>
</evidence>
<evidence type="ECO:0000256" key="11">
    <source>
        <dbReference type="SAM" id="Phobius"/>
    </source>
</evidence>
<dbReference type="InterPro" id="IPR001133">
    <property type="entry name" value="NADH_UbQ_OxRdtase_chain4L/K"/>
</dbReference>
<keyword evidence="8" id="KW-0520">NAD</keyword>
<dbReference type="HAMAP" id="MF_01456">
    <property type="entry name" value="NDH1_NuoK"/>
    <property type="match status" value="1"/>
</dbReference>
<evidence type="ECO:0000256" key="1">
    <source>
        <dbReference type="ARBA" id="ARBA00004141"/>
    </source>
</evidence>
<keyword evidence="6" id="KW-1278">Translocase</keyword>
<dbReference type="AlphaFoldDB" id="A0A0N7AFS1"/>
<evidence type="ECO:0000256" key="10">
    <source>
        <dbReference type="ARBA" id="ARBA00031586"/>
    </source>
</evidence>
<feature type="transmembrane region" description="Helical" evidence="11">
    <location>
        <begin position="6"/>
        <end position="23"/>
    </location>
</feature>